<dbReference type="EMBL" id="BGOW01000001">
    <property type="protein sequence ID" value="GBL44258.1"/>
    <property type="molecule type" value="Genomic_DNA"/>
</dbReference>
<evidence type="ECO:0000313" key="1">
    <source>
        <dbReference type="EMBL" id="GBL44258.1"/>
    </source>
</evidence>
<accession>A0A401J9B0</accession>
<protein>
    <submittedName>
        <fullName evidence="1">Uncharacterized protein</fullName>
    </submittedName>
</protein>
<gene>
    <name evidence="1" type="ORF">SFMTTN_0053</name>
</gene>
<keyword evidence="2" id="KW-1185">Reference proteome</keyword>
<sequence length="40" mass="4375">MRANTIFATSRAGLCGEAVFHICDGELAVAIEQFVVQRSY</sequence>
<organism evidence="1 2">
    <name type="scientific">Sulfuriferula multivorans</name>
    <dbReference type="NCBI Taxonomy" id="1559896"/>
    <lineage>
        <taxon>Bacteria</taxon>
        <taxon>Pseudomonadati</taxon>
        <taxon>Pseudomonadota</taxon>
        <taxon>Betaproteobacteria</taxon>
        <taxon>Nitrosomonadales</taxon>
        <taxon>Sulfuricellaceae</taxon>
        <taxon>Sulfuriferula</taxon>
    </lineage>
</organism>
<dbReference type="AlphaFoldDB" id="A0A401J9B0"/>
<dbReference type="Proteomes" id="UP000286806">
    <property type="component" value="Unassembled WGS sequence"/>
</dbReference>
<evidence type="ECO:0000313" key="2">
    <source>
        <dbReference type="Proteomes" id="UP000286806"/>
    </source>
</evidence>
<comment type="caution">
    <text evidence="1">The sequence shown here is derived from an EMBL/GenBank/DDBJ whole genome shotgun (WGS) entry which is preliminary data.</text>
</comment>
<name>A0A401J9B0_9PROT</name>
<proteinExistence type="predicted"/>
<reference evidence="1 2" key="1">
    <citation type="journal article" date="2019" name="Front. Microbiol.">
        <title>Genomes of Neutrophilic Sulfur-Oxidizing Chemolithoautotrophs Representing 9 Proteobacterial Species From 8 Genera.</title>
        <authorList>
            <person name="Watanabe T."/>
            <person name="Kojima H."/>
            <person name="Umezawa K."/>
            <person name="Hori C."/>
            <person name="Takasuka T.E."/>
            <person name="Kato Y."/>
            <person name="Fukui M."/>
        </authorList>
    </citation>
    <scope>NUCLEOTIDE SEQUENCE [LARGE SCALE GENOMIC DNA]</scope>
    <source>
        <strain evidence="1 2">TTN</strain>
    </source>
</reference>